<feature type="transmembrane region" description="Helical" evidence="1">
    <location>
        <begin position="17"/>
        <end position="36"/>
    </location>
</feature>
<feature type="transmembrane region" description="Helical" evidence="1">
    <location>
        <begin position="121"/>
        <end position="149"/>
    </location>
</feature>
<dbReference type="OrthoDB" id="346121at2"/>
<feature type="transmembrane region" description="Helical" evidence="1">
    <location>
        <begin position="48"/>
        <end position="67"/>
    </location>
</feature>
<gene>
    <name evidence="2" type="ORF">CH357_03210</name>
</gene>
<keyword evidence="1" id="KW-0472">Membrane</keyword>
<evidence type="ECO:0000313" key="2">
    <source>
        <dbReference type="EMBL" id="PJZ26519.1"/>
    </source>
</evidence>
<dbReference type="GO" id="GO:0140359">
    <property type="term" value="F:ABC-type transporter activity"/>
    <property type="evidence" value="ECO:0007669"/>
    <property type="project" value="InterPro"/>
</dbReference>
<protein>
    <submittedName>
        <fullName evidence="2">Uncharacterized protein</fullName>
    </submittedName>
</protein>
<dbReference type="AlphaFoldDB" id="A0A2M9XFV9"/>
<keyword evidence="1" id="KW-0812">Transmembrane</keyword>
<feature type="transmembrane region" description="Helical" evidence="1">
    <location>
        <begin position="232"/>
        <end position="251"/>
    </location>
</feature>
<name>A0A2M9XFV9_9LEPT</name>
<proteinExistence type="predicted"/>
<feature type="transmembrane region" description="Helical" evidence="1">
    <location>
        <begin position="161"/>
        <end position="182"/>
    </location>
</feature>
<comment type="caution">
    <text evidence="2">The sequence shown here is derived from an EMBL/GenBank/DDBJ whole genome shotgun (WGS) entry which is preliminary data.</text>
</comment>
<evidence type="ECO:0000313" key="3">
    <source>
        <dbReference type="Proteomes" id="UP000232196"/>
    </source>
</evidence>
<organism evidence="2 3">
    <name type="scientific">Leptospira hartskeerlii</name>
    <dbReference type="NCBI Taxonomy" id="2023177"/>
    <lineage>
        <taxon>Bacteria</taxon>
        <taxon>Pseudomonadati</taxon>
        <taxon>Spirochaetota</taxon>
        <taxon>Spirochaetia</taxon>
        <taxon>Leptospirales</taxon>
        <taxon>Leptospiraceae</taxon>
        <taxon>Leptospira</taxon>
    </lineage>
</organism>
<sequence length="261" mass="29224">MNELILFELRENIRSKWMFVFAGFLAISAGALNYFGDESGGRLVVSQMNLVLFVVPLFSITFAGLTFNDSLPFAEVLLSKSLNRSQYFFGKFCGVSLSLFLSFLVGLGIPGVPLFFSEPKLAILFLELVLFGTILILVFVSLGFLLASFFKKGELIVSGALLIWLYFFLLFDSFVFMLSIYLGDYPVEIPALLVILFNPVDLVRILIILQTKASVLLGFSGAFLIRSLGTSVVVLLSILFLAFWVMMPLTISYKRFLVRNF</sequence>
<accession>A0A2M9XFV9</accession>
<dbReference type="GO" id="GO:0005886">
    <property type="term" value="C:plasma membrane"/>
    <property type="evidence" value="ECO:0007669"/>
    <property type="project" value="UniProtKB-SubCell"/>
</dbReference>
<keyword evidence="1" id="KW-1133">Transmembrane helix</keyword>
<evidence type="ECO:0000256" key="1">
    <source>
        <dbReference type="SAM" id="Phobius"/>
    </source>
</evidence>
<feature type="transmembrane region" description="Helical" evidence="1">
    <location>
        <begin position="88"/>
        <end position="109"/>
    </location>
</feature>
<dbReference type="EMBL" id="NPDN01000002">
    <property type="protein sequence ID" value="PJZ26519.1"/>
    <property type="molecule type" value="Genomic_DNA"/>
</dbReference>
<dbReference type="Pfam" id="PF12679">
    <property type="entry name" value="ABC2_membrane_2"/>
    <property type="match status" value="1"/>
</dbReference>
<reference evidence="2 3" key="1">
    <citation type="submission" date="2017-07" db="EMBL/GenBank/DDBJ databases">
        <title>Leptospira spp. isolated from tropical soils.</title>
        <authorList>
            <person name="Thibeaux R."/>
            <person name="Iraola G."/>
            <person name="Ferres I."/>
            <person name="Bierque E."/>
            <person name="Girault D."/>
            <person name="Soupe-Gilbert M.-E."/>
            <person name="Picardeau M."/>
            <person name="Goarant C."/>
        </authorList>
    </citation>
    <scope>NUCLEOTIDE SEQUENCE [LARGE SCALE GENOMIC DNA]</scope>
    <source>
        <strain evidence="2 3">MCA1-C-A1</strain>
    </source>
</reference>
<keyword evidence="3" id="KW-1185">Reference proteome</keyword>
<dbReference type="RefSeq" id="WP_100705345.1">
    <property type="nucleotide sequence ID" value="NZ_NPDL01000002.1"/>
</dbReference>
<dbReference type="Proteomes" id="UP000232196">
    <property type="component" value="Unassembled WGS sequence"/>
</dbReference>